<dbReference type="Proteomes" id="UP001523230">
    <property type="component" value="Unassembled WGS sequence"/>
</dbReference>
<comment type="caution">
    <text evidence="2">The sequence shown here is derived from an EMBL/GenBank/DDBJ whole genome shotgun (WGS) entry which is preliminary data.</text>
</comment>
<organism evidence="2 3">
    <name type="scientific">Methanoculleus oceani</name>
    <dbReference type="NCBI Taxonomy" id="2184756"/>
    <lineage>
        <taxon>Archaea</taxon>
        <taxon>Methanobacteriati</taxon>
        <taxon>Methanobacteriota</taxon>
        <taxon>Stenosarchaea group</taxon>
        <taxon>Methanomicrobia</taxon>
        <taxon>Methanomicrobiales</taxon>
        <taxon>Methanomicrobiaceae</taxon>
        <taxon>Methanoculleus</taxon>
    </lineage>
</organism>
<dbReference type="InterPro" id="IPR029061">
    <property type="entry name" value="THDP-binding"/>
</dbReference>
<evidence type="ECO:0000313" key="2">
    <source>
        <dbReference type="EMBL" id="MCM2465903.1"/>
    </source>
</evidence>
<dbReference type="Gene3D" id="3.40.50.970">
    <property type="match status" value="1"/>
</dbReference>
<proteinExistence type="predicted"/>
<dbReference type="SUPFAM" id="SSF52518">
    <property type="entry name" value="Thiamin diphosphate-binding fold (THDP-binding)"/>
    <property type="match status" value="1"/>
</dbReference>
<gene>
    <name evidence="2" type="ORF">DIC75_06160</name>
</gene>
<evidence type="ECO:0000313" key="3">
    <source>
        <dbReference type="Proteomes" id="UP001523230"/>
    </source>
</evidence>
<keyword evidence="3" id="KW-1185">Reference proteome</keyword>
<dbReference type="GO" id="GO:0006082">
    <property type="term" value="P:organic acid metabolic process"/>
    <property type="evidence" value="ECO:0007669"/>
    <property type="project" value="UniProtKB-ARBA"/>
</dbReference>
<name>A0ABD4TB81_9EURY</name>
<reference evidence="2 3" key="1">
    <citation type="submission" date="2018-05" db="EMBL/GenBank/DDBJ databases">
        <title>Isolation and characterization of genus Methanoculleus species and their viruses from deep sea marine sediment offshore southwestern Taiwan.</title>
        <authorList>
            <person name="Wei W.-H."/>
            <person name="Chen W.-C."/>
            <person name="Lai M.-C."/>
            <person name="Chen S.-C."/>
        </authorList>
    </citation>
    <scope>NUCLEOTIDE SEQUENCE [LARGE SCALE GENOMIC DNA]</scope>
    <source>
        <strain evidence="2 3">CWC-02</strain>
    </source>
</reference>
<evidence type="ECO:0000259" key="1">
    <source>
        <dbReference type="Pfam" id="PF02775"/>
    </source>
</evidence>
<dbReference type="InterPro" id="IPR011766">
    <property type="entry name" value="TPP_enzyme_TPP-bd"/>
</dbReference>
<feature type="domain" description="Thiamine pyrophosphate enzyme TPP-binding" evidence="1">
    <location>
        <begin position="30"/>
        <end position="84"/>
    </location>
</feature>
<protein>
    <recommendedName>
        <fullName evidence="1">Thiamine pyrophosphate enzyme TPP-binding domain-containing protein</fullName>
    </recommendedName>
</protein>
<dbReference type="EMBL" id="QFDM01000002">
    <property type="protein sequence ID" value="MCM2465903.1"/>
    <property type="molecule type" value="Genomic_DNA"/>
</dbReference>
<accession>A0ABD4TB81</accession>
<sequence>MNSLAEPRSLKTSIKYRAGIHRVQNTSRRRRRWRKHPNFGTDLLNPDFVAYAEACGAAGIRVDTPEALGPAVGEVILMNVPVVVLASADYLLVRRGKT</sequence>
<dbReference type="AlphaFoldDB" id="A0ABD4TB81"/>
<dbReference type="GO" id="GO:0044272">
    <property type="term" value="P:sulfur compound biosynthetic process"/>
    <property type="evidence" value="ECO:0007669"/>
    <property type="project" value="UniProtKB-ARBA"/>
</dbReference>
<dbReference type="RefSeq" id="WP_352151719.1">
    <property type="nucleotide sequence ID" value="NZ_QFDM01000002.1"/>
</dbReference>
<dbReference type="Pfam" id="PF02775">
    <property type="entry name" value="TPP_enzyme_C"/>
    <property type="match status" value="1"/>
</dbReference>